<feature type="region of interest" description="Disordered" evidence="1">
    <location>
        <begin position="473"/>
        <end position="495"/>
    </location>
</feature>
<feature type="compositionally biased region" description="Low complexity" evidence="1">
    <location>
        <begin position="106"/>
        <end position="116"/>
    </location>
</feature>
<dbReference type="PANTHER" id="PTHR34251:SF1">
    <property type="entry name" value="LEUCINE, GLUTAMATE AND LYSINE RICH 1"/>
    <property type="match status" value="1"/>
</dbReference>
<feature type="compositionally biased region" description="Low complexity" evidence="1">
    <location>
        <begin position="379"/>
        <end position="399"/>
    </location>
</feature>
<dbReference type="Proteomes" id="UP000308092">
    <property type="component" value="Unassembled WGS sequence"/>
</dbReference>
<dbReference type="VEuPathDB" id="FungiDB:EYZ11_009012"/>
<feature type="compositionally biased region" description="Polar residues" evidence="1">
    <location>
        <begin position="250"/>
        <end position="259"/>
    </location>
</feature>
<feature type="compositionally biased region" description="Basic and acidic residues" evidence="1">
    <location>
        <begin position="1231"/>
        <end position="1240"/>
    </location>
</feature>
<evidence type="ECO:0000313" key="5">
    <source>
        <dbReference type="Proteomes" id="UP000324241"/>
    </source>
</evidence>
<feature type="compositionally biased region" description="Polar residues" evidence="1">
    <location>
        <begin position="771"/>
        <end position="781"/>
    </location>
</feature>
<dbReference type="EMBL" id="QUQM01000008">
    <property type="protein sequence ID" value="KAA8642222.1"/>
    <property type="molecule type" value="Genomic_DNA"/>
</dbReference>
<protein>
    <recommendedName>
        <fullName evidence="6">RNA polymerase Rpb1 C-terminal repeat domain-containing protein</fullName>
    </recommendedName>
</protein>
<feature type="region of interest" description="Disordered" evidence="1">
    <location>
        <begin position="1208"/>
        <end position="1258"/>
    </location>
</feature>
<dbReference type="RefSeq" id="XP_033421584.1">
    <property type="nucleotide sequence ID" value="XM_033575729.1"/>
</dbReference>
<feature type="compositionally biased region" description="Low complexity" evidence="1">
    <location>
        <begin position="352"/>
        <end position="363"/>
    </location>
</feature>
<reference evidence="3 4" key="1">
    <citation type="submission" date="2019-03" db="EMBL/GenBank/DDBJ databases">
        <title>The genome sequence of a newly discovered highly antifungal drug resistant Aspergillus species, Aspergillus tanneri NIH 1004.</title>
        <authorList>
            <person name="Mounaud S."/>
            <person name="Singh I."/>
            <person name="Joardar V."/>
            <person name="Pakala S."/>
            <person name="Pakala S."/>
            <person name="Venepally P."/>
            <person name="Hoover J."/>
            <person name="Nierman W."/>
            <person name="Chung J."/>
            <person name="Losada L."/>
        </authorList>
    </citation>
    <scope>NUCLEOTIDE SEQUENCE [LARGE SCALE GENOMIC DNA]</scope>
    <source>
        <strain evidence="3 4">NIH1004</strain>
    </source>
</reference>
<feature type="compositionally biased region" description="Low complexity" evidence="1">
    <location>
        <begin position="260"/>
        <end position="270"/>
    </location>
</feature>
<dbReference type="InterPro" id="IPR038799">
    <property type="entry name" value="LEKR1"/>
</dbReference>
<dbReference type="AlphaFoldDB" id="A0A4S3J932"/>
<feature type="region of interest" description="Disordered" evidence="1">
    <location>
        <begin position="1"/>
        <end position="419"/>
    </location>
</feature>
<feature type="compositionally biased region" description="Polar residues" evidence="1">
    <location>
        <begin position="287"/>
        <end position="297"/>
    </location>
</feature>
<dbReference type="OrthoDB" id="6365728at2759"/>
<feature type="compositionally biased region" description="Basic and acidic residues" evidence="1">
    <location>
        <begin position="761"/>
        <end position="770"/>
    </location>
</feature>
<feature type="region of interest" description="Disordered" evidence="1">
    <location>
        <begin position="522"/>
        <end position="542"/>
    </location>
</feature>
<organism evidence="3 4">
    <name type="scientific">Aspergillus tanneri</name>
    <dbReference type="NCBI Taxonomy" id="1220188"/>
    <lineage>
        <taxon>Eukaryota</taxon>
        <taxon>Fungi</taxon>
        <taxon>Dikarya</taxon>
        <taxon>Ascomycota</taxon>
        <taxon>Pezizomycotina</taxon>
        <taxon>Eurotiomycetes</taxon>
        <taxon>Eurotiomycetidae</taxon>
        <taxon>Eurotiales</taxon>
        <taxon>Aspergillaceae</taxon>
        <taxon>Aspergillus</taxon>
        <taxon>Aspergillus subgen. Circumdati</taxon>
    </lineage>
</organism>
<proteinExistence type="predicted"/>
<dbReference type="GeneID" id="54333864"/>
<reference evidence="2 5" key="2">
    <citation type="submission" date="2019-08" db="EMBL/GenBank/DDBJ databases">
        <title>The genome sequence of a newly discovered highly antifungal drug resistant Aspergillus species, Aspergillus tanneri NIH 1004.</title>
        <authorList>
            <person name="Mounaud S."/>
            <person name="Singh I."/>
            <person name="Joardar V."/>
            <person name="Pakala S."/>
            <person name="Pakala S."/>
            <person name="Venepally P."/>
            <person name="Chung J.K."/>
            <person name="Losada L."/>
            <person name="Nierman W.C."/>
        </authorList>
    </citation>
    <scope>NUCLEOTIDE SEQUENCE [LARGE SCALE GENOMIC DNA]</scope>
    <source>
        <strain evidence="2 5">NIH1004</strain>
    </source>
</reference>
<dbReference type="EMBL" id="SOSA01000407">
    <property type="protein sequence ID" value="THC91526.1"/>
    <property type="molecule type" value="Genomic_DNA"/>
</dbReference>
<name>A0A4S3J932_9EURO</name>
<feature type="compositionally biased region" description="Polar residues" evidence="1">
    <location>
        <begin position="24"/>
        <end position="35"/>
    </location>
</feature>
<evidence type="ECO:0000256" key="1">
    <source>
        <dbReference type="SAM" id="MobiDB-lite"/>
    </source>
</evidence>
<feature type="compositionally biased region" description="Low complexity" evidence="1">
    <location>
        <begin position="196"/>
        <end position="220"/>
    </location>
</feature>
<feature type="compositionally biased region" description="Basic and acidic residues" evidence="1">
    <location>
        <begin position="782"/>
        <end position="813"/>
    </location>
</feature>
<accession>A0A4S3J932</accession>
<feature type="compositionally biased region" description="Polar residues" evidence="1">
    <location>
        <begin position="221"/>
        <end position="238"/>
    </location>
</feature>
<evidence type="ECO:0000313" key="3">
    <source>
        <dbReference type="EMBL" id="THC91526.1"/>
    </source>
</evidence>
<keyword evidence="4" id="KW-1185">Reference proteome</keyword>
<evidence type="ECO:0000313" key="2">
    <source>
        <dbReference type="EMBL" id="KAA8642222.1"/>
    </source>
</evidence>
<feature type="compositionally biased region" description="Low complexity" evidence="1">
    <location>
        <begin position="89"/>
        <end position="99"/>
    </location>
</feature>
<evidence type="ECO:0008006" key="6">
    <source>
        <dbReference type="Google" id="ProtNLM"/>
    </source>
</evidence>
<feature type="compositionally biased region" description="Polar residues" evidence="1">
    <location>
        <begin position="152"/>
        <end position="166"/>
    </location>
</feature>
<evidence type="ECO:0000313" key="4">
    <source>
        <dbReference type="Proteomes" id="UP000308092"/>
    </source>
</evidence>
<sequence>MAGSGKKGKGKASSNKKNKKGKSQETSETPASQSDLPAEQEEQQQDQQQPESPTDVHPQQTEAEPISDSLPESAPELESTVGPEPEPVPAASEESASAPGLGLEQPEPAVEATSAAEETEKPSQSPVDVDDGDFAQFVTSPDPTSQPPGENDAQNDTFKAPANTNLEDLDPWEAPVERVEANQENNDDFLDGQSGTAEPTETPVTAPQSPVIPSAPISVPLQSPSLTEAQATAVSPHSNAAPLESESHIFAQSNPFSEPTVTSTVHQTTTPASKPGSPTPEFVSLPVQPTSSESQVASPPPEGASSAFKPALPQAQAVSTPRGISHAPEFTSSVFKPSSPEPQFSSPPPEAASPTSKSASPEPQTEPEQHATWPLSHRASPVPQTASASPQQAASAMAQPAPPNPESAFPMEMAASSPAQISSPIYHQASPMAQPSSPLQKTISPIMKATSPVQKIASPKISSPLARAVYMSPVMSPHGTPPQPPPPAPTAPPSVAPSFATAYHSPIMSSAGYLPQYAYYSHPSPHTQPTPRGSMDPNSAGSFQALRDLGFANGNGVNEKGTVSPPEHDEPIELLQRIQDAIPDINRLLGSYKNTKGKLQAREVEFKQIASQHEQALMHKDFYIEALQNQMRKTANESAEESSRLKNTINELRMELGNLEDKRKDIEERLEDSEKANEEISKSKIDLEGQVKTLNTDIQEAQEAHEKELERQKEEKAEALATQKQELTELFEEIKAEDEKAAAETLAAREKELLDQQESMQAEHEKEKAQMQESYSTLQSEFDTKVKELDSTKTELDNKQKELEESREQHAKEVEDLRQTHASEVEDLQQTHANEMESLNRNHEEKVAEMESQFSEKEQHWADEKTDLEKQLSDKCEELTNCEHEIKKLEEASVVKEKQLQHAVEGMRVTIDNLDNDCDRLRKTLHSLGEATDLKSTKGDSFFLDCFGQLSRLIVSLSKEHFAYLPIDPPKDILSKIPPELPSFLDNTPASRELRAAYVQHVVSKTLTYRIFHPFLFTLGRRYDKADTFFQLLSMDIRRKSVRREAFWRQQTLKAAYTTSDAKQSINVVAAVIVDEITSHVKHLADPRHLDTLVIDVRKIVKLAAETWRLARVERELILASFPAPDADGTLNDEWDEYGTAKEGCLSSKEDPSRHVILRTFPRIIREAAHEDFTEDKERASPCTYSPGGVLFSDSPMVMARLQELAKKSTDSLNGGEEMPRGGSRCQGSRDSLHNEKCSLEGEPILGGSGEGDQAVKA</sequence>
<comment type="caution">
    <text evidence="3">The sequence shown here is derived from an EMBL/GenBank/DDBJ whole genome shotgun (WGS) entry which is preliminary data.</text>
</comment>
<feature type="compositionally biased region" description="Polar residues" evidence="1">
    <location>
        <begin position="524"/>
        <end position="542"/>
    </location>
</feature>
<feature type="compositionally biased region" description="Basic residues" evidence="1">
    <location>
        <begin position="1"/>
        <end position="21"/>
    </location>
</feature>
<dbReference type="PANTHER" id="PTHR34251">
    <property type="entry name" value="LEUCINE-, GLUTAMATE- AND LYSINE-RICH PROTEIN 1"/>
    <property type="match status" value="1"/>
</dbReference>
<dbReference type="Proteomes" id="UP000324241">
    <property type="component" value="Unassembled WGS sequence"/>
</dbReference>
<feature type="region of interest" description="Disordered" evidence="1">
    <location>
        <begin position="755"/>
        <end position="813"/>
    </location>
</feature>
<dbReference type="Gene3D" id="1.10.287.1490">
    <property type="match status" value="1"/>
</dbReference>
<feature type="compositionally biased region" description="Pro residues" evidence="1">
    <location>
        <begin position="479"/>
        <end position="495"/>
    </location>
</feature>
<dbReference type="STRING" id="1220188.A0A4S3J932"/>
<gene>
    <name evidence="2" type="ORF">ATNIH1004_011163</name>
    <name evidence="3" type="ORF">EYZ11_009012</name>
</gene>